<evidence type="ECO:0000313" key="2">
    <source>
        <dbReference type="Proteomes" id="UP000193498"/>
    </source>
</evidence>
<dbReference type="EMBL" id="MCFE01000057">
    <property type="protein sequence ID" value="ORY02426.1"/>
    <property type="molecule type" value="Genomic_DNA"/>
</dbReference>
<evidence type="ECO:0000313" key="1">
    <source>
        <dbReference type="EMBL" id="ORY02426.1"/>
    </source>
</evidence>
<gene>
    <name evidence="1" type="ORF">K493DRAFT_312082</name>
</gene>
<organism evidence="1 2">
    <name type="scientific">Basidiobolus meristosporus CBS 931.73</name>
    <dbReference type="NCBI Taxonomy" id="1314790"/>
    <lineage>
        <taxon>Eukaryota</taxon>
        <taxon>Fungi</taxon>
        <taxon>Fungi incertae sedis</taxon>
        <taxon>Zoopagomycota</taxon>
        <taxon>Entomophthoromycotina</taxon>
        <taxon>Basidiobolomycetes</taxon>
        <taxon>Basidiobolales</taxon>
        <taxon>Basidiobolaceae</taxon>
        <taxon>Basidiobolus</taxon>
    </lineage>
</organism>
<comment type="caution">
    <text evidence="1">The sequence shown here is derived from an EMBL/GenBank/DDBJ whole genome shotgun (WGS) entry which is preliminary data.</text>
</comment>
<dbReference type="InParanoid" id="A0A1Y1YWW9"/>
<accession>A0A1Y1YWW9</accession>
<dbReference type="Proteomes" id="UP000193498">
    <property type="component" value="Unassembled WGS sequence"/>
</dbReference>
<name>A0A1Y1YWW9_9FUNG</name>
<reference evidence="1 2" key="1">
    <citation type="submission" date="2016-07" db="EMBL/GenBank/DDBJ databases">
        <title>Pervasive Adenine N6-methylation of Active Genes in Fungi.</title>
        <authorList>
            <consortium name="DOE Joint Genome Institute"/>
            <person name="Mondo S.J."/>
            <person name="Dannebaum R.O."/>
            <person name="Kuo R.C."/>
            <person name="Labutti K."/>
            <person name="Haridas S."/>
            <person name="Kuo A."/>
            <person name="Salamov A."/>
            <person name="Ahrendt S.R."/>
            <person name="Lipzen A."/>
            <person name="Sullivan W."/>
            <person name="Andreopoulos W.B."/>
            <person name="Clum A."/>
            <person name="Lindquist E."/>
            <person name="Daum C."/>
            <person name="Ramamoorthy G.K."/>
            <person name="Gryganskyi A."/>
            <person name="Culley D."/>
            <person name="Magnuson J.K."/>
            <person name="James T.Y."/>
            <person name="O'Malley M.A."/>
            <person name="Stajich J.E."/>
            <person name="Spatafora J.W."/>
            <person name="Visel A."/>
            <person name="Grigoriev I.V."/>
        </authorList>
    </citation>
    <scope>NUCLEOTIDE SEQUENCE [LARGE SCALE GENOMIC DNA]</scope>
    <source>
        <strain evidence="1 2">CBS 931.73</strain>
    </source>
</reference>
<sequence>MLTFKDLKRRVSGEYQQMHKPPISAFLYCFNTKSFSSNSFETVSDKSSVSEYDDWVLFKCNPNGIIEDRHSLPNFEDLLNTQQTIHVQLTPRIAI</sequence>
<dbReference type="AlphaFoldDB" id="A0A1Y1YWW9"/>
<protein>
    <submittedName>
        <fullName evidence="1">Uncharacterized protein</fullName>
    </submittedName>
</protein>
<proteinExistence type="predicted"/>
<keyword evidence="2" id="KW-1185">Reference proteome</keyword>